<dbReference type="Proteomes" id="UP000240322">
    <property type="component" value="Unassembled WGS sequence"/>
</dbReference>
<proteinExistence type="predicted"/>
<evidence type="ECO:0000313" key="1">
    <source>
        <dbReference type="EMBL" id="PSN82671.1"/>
    </source>
</evidence>
<gene>
    <name evidence="1" type="ORF">B9Q03_13990</name>
</gene>
<comment type="caution">
    <text evidence="1">The sequence shown here is derived from an EMBL/GenBank/DDBJ whole genome shotgun (WGS) entry which is preliminary data.</text>
</comment>
<sequence>MTNTQILEIVKILEPVYKAGARHGIILFLTGWLYKSGVAYESAEALVKAICDNFGDEECEDRLYTLRDTYGATNTPREERIKAEGKELKTKGGLFDWTVNQAKVTNEETALAIVKDLEEILGTAEPAPSVVIERLNYDKEYYAVVNFKRFEVLTAMWKAEDDRRLIYKDRVFLGCPESVTAVVTPFSQIIKYDIVWNIPLQRRKLALENVTVDEILAYLKANGLVLKKYQAEDVLNAILNAMLRKGLAGIKTGFDAPGFYWMDGKIMANKVEVSEPDPKELKEALELLNELVGVWFSNVKEQFVTVLKLGLLVPFSFAIKQKFKGEKGFLPWLYLYGQRDTGKTTTAEILLYIYNIMNRQHELGVGEANTEARLGAVLSSDTFPHVINEGASLFEKPHLSEIIKQAIEGLIARQRFENKTIIKEYPAFAPLTITANELRITDEALTQKRLVVIRYPITAKVTKERIAEFREKVSHRLPKLRALGQFTTWYLVKHPDELTYDWINLSKKLLEKAYEGAGLAPGFDINMQFIDFSEDDPRLDIIAVLWKKILDAYNKKVEVTNDGGDYVVVSNPLGILESVLESRAVDFMIKKNDEVLFTSRVLQILRDEGGNIDSMAALAETFADYKFTYERKKVMRKTMRVLTVKNEDLTRLFYDFFNSGEEDKDTDGTGLISPN</sequence>
<accession>A0A2R6A8E1</accession>
<organism evidence="1 2">
    <name type="scientific">Candidatus Marsarchaeota G2 archaeon OSP_D</name>
    <dbReference type="NCBI Taxonomy" id="1978157"/>
    <lineage>
        <taxon>Archaea</taxon>
        <taxon>Candidatus Marsarchaeota</taxon>
        <taxon>Candidatus Marsarchaeota group 2</taxon>
    </lineage>
</organism>
<name>A0A2R6A8E1_9ARCH</name>
<evidence type="ECO:0000313" key="2">
    <source>
        <dbReference type="Proteomes" id="UP000240322"/>
    </source>
</evidence>
<dbReference type="AlphaFoldDB" id="A0A2R6A8E1"/>
<reference evidence="1 2" key="1">
    <citation type="submission" date="2017-04" db="EMBL/GenBank/DDBJ databases">
        <title>Novel microbial lineages endemic to geothermal iron-oxide mats fill important gaps in the evolutionary history of Archaea.</title>
        <authorList>
            <person name="Jay Z.J."/>
            <person name="Beam J.P."/>
            <person name="Dlakic M."/>
            <person name="Rusch D.B."/>
            <person name="Kozubal M.A."/>
            <person name="Inskeep W.P."/>
        </authorList>
    </citation>
    <scope>NUCLEOTIDE SEQUENCE [LARGE SCALE GENOMIC DNA]</scope>
    <source>
        <strain evidence="1">OSP_D</strain>
    </source>
</reference>
<dbReference type="EMBL" id="NEXE01000346">
    <property type="protein sequence ID" value="PSN82671.1"/>
    <property type="molecule type" value="Genomic_DNA"/>
</dbReference>
<protein>
    <submittedName>
        <fullName evidence="1">DNA primase</fullName>
    </submittedName>
</protein>